<dbReference type="PROSITE" id="PS50089">
    <property type="entry name" value="ZF_RING_2"/>
    <property type="match status" value="1"/>
</dbReference>
<dbReference type="PROSITE" id="PS00518">
    <property type="entry name" value="ZF_RING_1"/>
    <property type="match status" value="1"/>
</dbReference>
<keyword evidence="3" id="KW-0862">Zinc</keyword>
<evidence type="ECO:0000256" key="6">
    <source>
        <dbReference type="SAM" id="MobiDB-lite"/>
    </source>
</evidence>
<keyword evidence="5" id="KW-0175">Coiled coil</keyword>
<evidence type="ECO:0000256" key="3">
    <source>
        <dbReference type="ARBA" id="ARBA00022833"/>
    </source>
</evidence>
<dbReference type="InterPro" id="IPR017907">
    <property type="entry name" value="Znf_RING_CS"/>
</dbReference>
<feature type="compositionally biased region" description="Polar residues" evidence="6">
    <location>
        <begin position="47"/>
        <end position="76"/>
    </location>
</feature>
<evidence type="ECO:0000256" key="5">
    <source>
        <dbReference type="SAM" id="Coils"/>
    </source>
</evidence>
<dbReference type="InterPro" id="IPR047153">
    <property type="entry name" value="TRIM45/56/19-like"/>
</dbReference>
<proteinExistence type="predicted"/>
<dbReference type="Gene3D" id="2.60.120.920">
    <property type="match status" value="1"/>
</dbReference>
<evidence type="ECO:0000256" key="2">
    <source>
        <dbReference type="ARBA" id="ARBA00022771"/>
    </source>
</evidence>
<dbReference type="PANTHER" id="PTHR25462">
    <property type="entry name" value="BONUS, ISOFORM C-RELATED"/>
    <property type="match status" value="1"/>
</dbReference>
<name>A0AAV4BXG2_9GAST</name>
<dbReference type="SUPFAM" id="SSF57850">
    <property type="entry name" value="RING/U-box"/>
    <property type="match status" value="1"/>
</dbReference>
<dbReference type="InterPro" id="IPR001841">
    <property type="entry name" value="Znf_RING"/>
</dbReference>
<organism evidence="8 9">
    <name type="scientific">Plakobranchus ocellatus</name>
    <dbReference type="NCBI Taxonomy" id="259542"/>
    <lineage>
        <taxon>Eukaryota</taxon>
        <taxon>Metazoa</taxon>
        <taxon>Spiralia</taxon>
        <taxon>Lophotrochozoa</taxon>
        <taxon>Mollusca</taxon>
        <taxon>Gastropoda</taxon>
        <taxon>Heterobranchia</taxon>
        <taxon>Euthyneura</taxon>
        <taxon>Panpulmonata</taxon>
        <taxon>Sacoglossa</taxon>
        <taxon>Placobranchoidea</taxon>
        <taxon>Plakobranchidae</taxon>
        <taxon>Plakobranchus</taxon>
    </lineage>
</organism>
<accession>A0AAV4BXG2</accession>
<protein>
    <submittedName>
        <fullName evidence="8">E3 ubiquitin-protein ligase midline-1</fullName>
    </submittedName>
</protein>
<dbReference type="AlphaFoldDB" id="A0AAV4BXG2"/>
<dbReference type="SMART" id="SM00184">
    <property type="entry name" value="RING"/>
    <property type="match status" value="1"/>
</dbReference>
<keyword evidence="9" id="KW-1185">Reference proteome</keyword>
<evidence type="ECO:0000313" key="9">
    <source>
        <dbReference type="Proteomes" id="UP000735302"/>
    </source>
</evidence>
<gene>
    <name evidence="8" type="ORF">PoB_005035500</name>
</gene>
<dbReference type="Proteomes" id="UP000735302">
    <property type="component" value="Unassembled WGS sequence"/>
</dbReference>
<dbReference type="PANTHER" id="PTHR25462:SF306">
    <property type="entry name" value="TRIPARTITE MOTIF CONTAINING 9"/>
    <property type="match status" value="1"/>
</dbReference>
<dbReference type="EMBL" id="BLXT01005539">
    <property type="protein sequence ID" value="GFO23850.1"/>
    <property type="molecule type" value="Genomic_DNA"/>
</dbReference>
<feature type="domain" description="RING-type" evidence="7">
    <location>
        <begin position="13"/>
        <end position="89"/>
    </location>
</feature>
<keyword evidence="2 4" id="KW-0863">Zinc-finger</keyword>
<evidence type="ECO:0000313" key="8">
    <source>
        <dbReference type="EMBL" id="GFO23850.1"/>
    </source>
</evidence>
<reference evidence="8 9" key="1">
    <citation type="journal article" date="2021" name="Elife">
        <title>Chloroplast acquisition without the gene transfer in kleptoplastic sea slugs, Plakobranchus ocellatus.</title>
        <authorList>
            <person name="Maeda T."/>
            <person name="Takahashi S."/>
            <person name="Yoshida T."/>
            <person name="Shimamura S."/>
            <person name="Takaki Y."/>
            <person name="Nagai Y."/>
            <person name="Toyoda A."/>
            <person name="Suzuki Y."/>
            <person name="Arimoto A."/>
            <person name="Ishii H."/>
            <person name="Satoh N."/>
            <person name="Nishiyama T."/>
            <person name="Hasebe M."/>
            <person name="Maruyama T."/>
            <person name="Minagawa J."/>
            <person name="Obokata J."/>
            <person name="Shigenobu S."/>
        </authorList>
    </citation>
    <scope>NUCLEOTIDE SEQUENCE [LARGE SCALE GENOMIC DNA]</scope>
</reference>
<evidence type="ECO:0000256" key="1">
    <source>
        <dbReference type="ARBA" id="ARBA00022723"/>
    </source>
</evidence>
<sequence>MAVSHGVTDELICSICLEMFSTPVLLPCAHTFCKQCLTNVHERSRIRNTPQEGSSNSPGSSRQADTGSGESSTSVPASKDRPIVCPHCRAEFQLGPEGINGLPRNTTLANIILSIEEEKRAKRVLCEVCDFDPARTASKSCADCAVTYCAPCFQQLHPMRGTFRYHLIKDAVIPTPRCASPFFEFRSPKLSIHDGYGTDGVDSGDEGGMYTKPDLLEKVRRQIKSKRKELNSVMKTVQSLLKTTEEETEERMREVRSMCGQINESVGEKEANLLTAISTQRHEAVKQCLALTSEVKAQTQSLDLLEDQVNDIVALTAVHSGTDASNDIASIQERVTSIQSRALTTRAKQIPRQPKLGKVRVEEYVASLEFVKDAKLLSLHITDIVHRPVSSGPALVEVKWRALEDNKDVRLSAKSKDPRGFDVITTVSLNPSMTSYLMSLPWVNAEYTVTLEATAVNGAKCPPISKPIRTMPYVHCFKARFNPSTCHKRIAVSSGRDEVVHRKCKMANLQSACAMMTSFQRLEKLEGAMADECLPILPYVYWETIVHFQVFGKLGDSKLLCDVGICKQGTEDASSLLCDNQKSYCAYLVRRNNSVALEFWNGPNRDTLPRSIPILDLTREKEKSLRLGFYYDAMKRVVAIVSPGNNTILAQFYVKSTNLVPVCGLYCFEQVFTMVKFTDPHKLPTVLCKLMKWSHGS</sequence>
<dbReference type="GO" id="GO:0008270">
    <property type="term" value="F:zinc ion binding"/>
    <property type="evidence" value="ECO:0007669"/>
    <property type="project" value="UniProtKB-KW"/>
</dbReference>
<dbReference type="Gene3D" id="3.30.40.10">
    <property type="entry name" value="Zinc/RING finger domain, C3HC4 (zinc finger)"/>
    <property type="match status" value="1"/>
</dbReference>
<dbReference type="InterPro" id="IPR027370">
    <property type="entry name" value="Znf-RING_euk"/>
</dbReference>
<dbReference type="InterPro" id="IPR043136">
    <property type="entry name" value="B30.2/SPRY_sf"/>
</dbReference>
<feature type="coiled-coil region" evidence="5">
    <location>
        <begin position="216"/>
        <end position="247"/>
    </location>
</feature>
<evidence type="ECO:0000256" key="4">
    <source>
        <dbReference type="PROSITE-ProRule" id="PRU00175"/>
    </source>
</evidence>
<dbReference type="InterPro" id="IPR013083">
    <property type="entry name" value="Znf_RING/FYVE/PHD"/>
</dbReference>
<dbReference type="Pfam" id="PF13445">
    <property type="entry name" value="zf-RING_UBOX"/>
    <property type="match status" value="1"/>
</dbReference>
<keyword evidence="1" id="KW-0479">Metal-binding</keyword>
<comment type="caution">
    <text evidence="8">The sequence shown here is derived from an EMBL/GenBank/DDBJ whole genome shotgun (WGS) entry which is preliminary data.</text>
</comment>
<feature type="region of interest" description="Disordered" evidence="6">
    <location>
        <begin position="47"/>
        <end position="80"/>
    </location>
</feature>
<dbReference type="CDD" id="cd19801">
    <property type="entry name" value="Bbox1_MID"/>
    <property type="match status" value="1"/>
</dbReference>
<dbReference type="Gene3D" id="3.30.160.60">
    <property type="entry name" value="Classic Zinc Finger"/>
    <property type="match status" value="1"/>
</dbReference>
<evidence type="ECO:0000259" key="7">
    <source>
        <dbReference type="PROSITE" id="PS50089"/>
    </source>
</evidence>